<organism evidence="1 2">
    <name type="scientific">Morus notabilis</name>
    <dbReference type="NCBI Taxonomy" id="981085"/>
    <lineage>
        <taxon>Eukaryota</taxon>
        <taxon>Viridiplantae</taxon>
        <taxon>Streptophyta</taxon>
        <taxon>Embryophyta</taxon>
        <taxon>Tracheophyta</taxon>
        <taxon>Spermatophyta</taxon>
        <taxon>Magnoliopsida</taxon>
        <taxon>eudicotyledons</taxon>
        <taxon>Gunneridae</taxon>
        <taxon>Pentapetalae</taxon>
        <taxon>rosids</taxon>
        <taxon>fabids</taxon>
        <taxon>Rosales</taxon>
        <taxon>Moraceae</taxon>
        <taxon>Moreae</taxon>
        <taxon>Morus</taxon>
    </lineage>
</organism>
<sequence>MEHSHNRSGWNMNNFSIGAFGMNGHRDRFIIRAARFGGLTRLWSNVGWLNIRCSGKVSWSQNHGEDLVGLKEAFLEWISSKVTMRNLARVRFFNNHHFWRPNSRAEISR</sequence>
<protein>
    <submittedName>
        <fullName evidence="1">Uncharacterized protein</fullName>
    </submittedName>
</protein>
<accession>W9QYS5</accession>
<gene>
    <name evidence="1" type="ORF">L484_019223</name>
</gene>
<dbReference type="AlphaFoldDB" id="W9QYS5"/>
<dbReference type="Proteomes" id="UP000030645">
    <property type="component" value="Unassembled WGS sequence"/>
</dbReference>
<evidence type="ECO:0000313" key="1">
    <source>
        <dbReference type="EMBL" id="EXB51230.1"/>
    </source>
</evidence>
<keyword evidence="2" id="KW-1185">Reference proteome</keyword>
<proteinExistence type="predicted"/>
<dbReference type="EMBL" id="KE344035">
    <property type="protein sequence ID" value="EXB51230.1"/>
    <property type="molecule type" value="Genomic_DNA"/>
</dbReference>
<evidence type="ECO:0000313" key="2">
    <source>
        <dbReference type="Proteomes" id="UP000030645"/>
    </source>
</evidence>
<reference evidence="2" key="1">
    <citation type="submission" date="2013-01" db="EMBL/GenBank/DDBJ databases">
        <title>Draft Genome Sequence of a Mulberry Tree, Morus notabilis C.K. Schneid.</title>
        <authorList>
            <person name="He N."/>
            <person name="Zhao S."/>
        </authorList>
    </citation>
    <scope>NUCLEOTIDE SEQUENCE</scope>
</reference>
<name>W9QYS5_9ROSA</name>